<reference evidence="2" key="1">
    <citation type="journal article" date="2025" name="Aquaculture">
        <title>Assessment of the bioflocculant production and safety properties of Metabacillus hrfriensis sp. nov. based on phenotypic and whole-genome sequencing analysis.</title>
        <authorList>
            <person name="Zhang R."/>
            <person name="Zhao Z."/>
            <person name="Luo L."/>
            <person name="Wang S."/>
            <person name="Guo K."/>
            <person name="Xu W."/>
        </authorList>
    </citation>
    <scope>NUCLEOTIDE SEQUENCE [LARGE SCALE GENOMIC DNA]</scope>
    <source>
        <strain evidence="2">CT-WN-B3</strain>
    </source>
</reference>
<sequence length="357" mass="40582">MMKGLHARLAISFTITTTSVLILASIVYALEIHYHFKMFQHESSMNQNMDPLSSHLERAMLESIFFTAAGAIILVIIISYFVAKKLSDPLLQMRRAAEKMTKGDWATRIHIPGNDEVSELGSSLNLLAFELERQEKIRKSMTADIAHELRTPLATLKSHMEAFEDRIWEPTPERIRSCTEEINRLIHLIHDFEQLNTIESPDFRMNFRQHDLKQTIEHCIETVSGAFLQKNIKLETKLSGGVDFPFDEERMKQVFFNLLSNSLKYTASDGQVSVSAIEEKKSVLIVVEDNGSGIKTDSQSKVFNRFYREDSSRSRNTGGSGIGLAIVKRLVEAHHGEVWIESQLGKGTSVFVRLPKR</sequence>
<evidence type="ECO:0000313" key="1">
    <source>
        <dbReference type="EMBL" id="WHZ59985.1"/>
    </source>
</evidence>
<dbReference type="Proteomes" id="UP001226091">
    <property type="component" value="Chromosome"/>
</dbReference>
<organism evidence="1 2">
    <name type="scientific">Metabacillus hrfriensis</name>
    <dbReference type="NCBI Taxonomy" id="3048891"/>
    <lineage>
        <taxon>Bacteria</taxon>
        <taxon>Bacillati</taxon>
        <taxon>Bacillota</taxon>
        <taxon>Bacilli</taxon>
        <taxon>Bacillales</taxon>
        <taxon>Bacillaceae</taxon>
        <taxon>Metabacillus</taxon>
    </lineage>
</organism>
<keyword evidence="2" id="KW-1185">Reference proteome</keyword>
<keyword evidence="1" id="KW-0067">ATP-binding</keyword>
<dbReference type="EMBL" id="CP126116">
    <property type="protein sequence ID" value="WHZ59985.1"/>
    <property type="molecule type" value="Genomic_DNA"/>
</dbReference>
<protein>
    <submittedName>
        <fullName evidence="1">ATP-binding protein</fullName>
    </submittedName>
</protein>
<keyword evidence="1" id="KW-0547">Nucleotide-binding</keyword>
<gene>
    <name evidence="1" type="ORF">QLQ22_11895</name>
</gene>
<accession>A0ACD4RHK1</accession>
<name>A0ACD4RHK1_9BACI</name>
<evidence type="ECO:0000313" key="2">
    <source>
        <dbReference type="Proteomes" id="UP001226091"/>
    </source>
</evidence>
<proteinExistence type="predicted"/>